<organism evidence="12 13">
    <name type="scientific">Fulvimarina endophytica</name>
    <dbReference type="NCBI Taxonomy" id="2293836"/>
    <lineage>
        <taxon>Bacteria</taxon>
        <taxon>Pseudomonadati</taxon>
        <taxon>Pseudomonadota</taxon>
        <taxon>Alphaproteobacteria</taxon>
        <taxon>Hyphomicrobiales</taxon>
        <taxon>Aurantimonadaceae</taxon>
        <taxon>Fulvimarina</taxon>
    </lineage>
</organism>
<dbReference type="PANTHER" id="PTHR42743">
    <property type="entry name" value="AMINO-ACID AMINOTRANSFERASE"/>
    <property type="match status" value="1"/>
</dbReference>
<dbReference type="EMBL" id="QURL01000004">
    <property type="protein sequence ID" value="RFC63791.1"/>
    <property type="molecule type" value="Genomic_DNA"/>
</dbReference>
<comment type="pathway">
    <text evidence="4">Amino-acid biosynthesis; L-leucine biosynthesis; L-leucine from 3-methyl-2-oxobutanoate: step 4/4.</text>
</comment>
<keyword evidence="8" id="KW-0028">Amino-acid biosynthesis</keyword>
<evidence type="ECO:0000256" key="11">
    <source>
        <dbReference type="ARBA" id="ARBA00049229"/>
    </source>
</evidence>
<comment type="catalytic activity">
    <reaction evidence="9">
        <text>L-valine + 2-oxoglutarate = 3-methyl-2-oxobutanoate + L-glutamate</text>
        <dbReference type="Rhea" id="RHEA:24813"/>
        <dbReference type="ChEBI" id="CHEBI:11851"/>
        <dbReference type="ChEBI" id="CHEBI:16810"/>
        <dbReference type="ChEBI" id="CHEBI:29985"/>
        <dbReference type="ChEBI" id="CHEBI:57762"/>
        <dbReference type="EC" id="2.6.1.42"/>
    </reaction>
</comment>
<dbReference type="Proteomes" id="UP000264310">
    <property type="component" value="Unassembled WGS sequence"/>
</dbReference>
<dbReference type="InterPro" id="IPR043132">
    <property type="entry name" value="BCAT-like_C"/>
</dbReference>
<comment type="catalytic activity">
    <reaction evidence="11">
        <text>L-leucine + 2-oxoglutarate = 4-methyl-2-oxopentanoate + L-glutamate</text>
        <dbReference type="Rhea" id="RHEA:18321"/>
        <dbReference type="ChEBI" id="CHEBI:16810"/>
        <dbReference type="ChEBI" id="CHEBI:17865"/>
        <dbReference type="ChEBI" id="CHEBI:29985"/>
        <dbReference type="ChEBI" id="CHEBI:57427"/>
        <dbReference type="EC" id="2.6.1.42"/>
    </reaction>
</comment>
<keyword evidence="8" id="KW-0100">Branched-chain amino acid biosynthesis</keyword>
<comment type="pathway">
    <text evidence="2">Amino-acid biosynthesis; L-isoleucine biosynthesis; L-isoleucine from 2-oxobutanoate: step 4/4.</text>
</comment>
<evidence type="ECO:0000256" key="4">
    <source>
        <dbReference type="ARBA" id="ARBA00005072"/>
    </source>
</evidence>
<dbReference type="Gene3D" id="3.30.470.10">
    <property type="match status" value="1"/>
</dbReference>
<dbReference type="InterPro" id="IPR050571">
    <property type="entry name" value="Class-IV_PLP-Dep_Aminotrnsfr"/>
</dbReference>
<evidence type="ECO:0000256" key="9">
    <source>
        <dbReference type="ARBA" id="ARBA00048212"/>
    </source>
</evidence>
<evidence type="ECO:0000256" key="6">
    <source>
        <dbReference type="ARBA" id="ARBA00013053"/>
    </source>
</evidence>
<protein>
    <recommendedName>
        <fullName evidence="7">Probable branched-chain-amino-acid aminotransferase</fullName>
        <ecNumber evidence="6">2.6.1.42</ecNumber>
    </recommendedName>
</protein>
<evidence type="ECO:0000256" key="8">
    <source>
        <dbReference type="ARBA" id="ARBA00023304"/>
    </source>
</evidence>
<evidence type="ECO:0000313" key="12">
    <source>
        <dbReference type="EMBL" id="RFC63791.1"/>
    </source>
</evidence>
<proteinExistence type="inferred from homology"/>
<comment type="catalytic activity">
    <reaction evidence="10">
        <text>L-isoleucine + 2-oxoglutarate = (S)-3-methyl-2-oxopentanoate + L-glutamate</text>
        <dbReference type="Rhea" id="RHEA:24801"/>
        <dbReference type="ChEBI" id="CHEBI:16810"/>
        <dbReference type="ChEBI" id="CHEBI:29985"/>
        <dbReference type="ChEBI" id="CHEBI:35146"/>
        <dbReference type="ChEBI" id="CHEBI:58045"/>
        <dbReference type="EC" id="2.6.1.42"/>
    </reaction>
</comment>
<evidence type="ECO:0000256" key="1">
    <source>
        <dbReference type="ARBA" id="ARBA00003109"/>
    </source>
</evidence>
<comment type="similarity">
    <text evidence="5">Belongs to the class-IV pyridoxal-phosphate-dependent aminotransferase family.</text>
</comment>
<evidence type="ECO:0000256" key="5">
    <source>
        <dbReference type="ARBA" id="ARBA00009320"/>
    </source>
</evidence>
<evidence type="ECO:0000313" key="13">
    <source>
        <dbReference type="Proteomes" id="UP000264310"/>
    </source>
</evidence>
<evidence type="ECO:0000256" key="7">
    <source>
        <dbReference type="ARBA" id="ARBA00014472"/>
    </source>
</evidence>
<evidence type="ECO:0000256" key="10">
    <source>
        <dbReference type="ARBA" id="ARBA00048798"/>
    </source>
</evidence>
<dbReference type="InterPro" id="IPR043131">
    <property type="entry name" value="BCAT-like_N"/>
</dbReference>
<dbReference type="GO" id="GO:0005829">
    <property type="term" value="C:cytosol"/>
    <property type="evidence" value="ECO:0007669"/>
    <property type="project" value="TreeGrafter"/>
</dbReference>
<accession>A0A371X3H8</accession>
<dbReference type="InterPro" id="IPR036038">
    <property type="entry name" value="Aminotransferase-like"/>
</dbReference>
<reference evidence="12 13" key="1">
    <citation type="submission" date="2018-08" db="EMBL/GenBank/DDBJ databases">
        <title>Fulvimarina sp. 85, whole genome shotgun sequence.</title>
        <authorList>
            <person name="Tuo L."/>
        </authorList>
    </citation>
    <scope>NUCLEOTIDE SEQUENCE [LARGE SCALE GENOMIC DNA]</scope>
    <source>
        <strain evidence="12 13">85</strain>
    </source>
</reference>
<evidence type="ECO:0000256" key="3">
    <source>
        <dbReference type="ARBA" id="ARBA00004931"/>
    </source>
</evidence>
<dbReference type="GO" id="GO:0009082">
    <property type="term" value="P:branched-chain amino acid biosynthetic process"/>
    <property type="evidence" value="ECO:0007669"/>
    <property type="project" value="UniProtKB-KW"/>
</dbReference>
<name>A0A371X3H8_9HYPH</name>
<dbReference type="OrthoDB" id="9805628at2"/>
<dbReference type="SUPFAM" id="SSF56752">
    <property type="entry name" value="D-aminoacid aminotransferase-like PLP-dependent enzymes"/>
    <property type="match status" value="1"/>
</dbReference>
<evidence type="ECO:0000256" key="2">
    <source>
        <dbReference type="ARBA" id="ARBA00004824"/>
    </source>
</evidence>
<dbReference type="AlphaFoldDB" id="A0A371X3H8"/>
<keyword evidence="13" id="KW-1185">Reference proteome</keyword>
<dbReference type="GO" id="GO:0004084">
    <property type="term" value="F:branched-chain-amino-acid transaminase activity"/>
    <property type="evidence" value="ECO:0007669"/>
    <property type="project" value="UniProtKB-EC"/>
</dbReference>
<comment type="caution">
    <text evidence="12">The sequence shown here is derived from an EMBL/GenBank/DDBJ whole genome shotgun (WGS) entry which is preliminary data.</text>
</comment>
<dbReference type="Gene3D" id="3.20.10.10">
    <property type="entry name" value="D-amino Acid Aminotransferase, subunit A, domain 2"/>
    <property type="match status" value="1"/>
</dbReference>
<dbReference type="InterPro" id="IPR001544">
    <property type="entry name" value="Aminotrans_IV"/>
</dbReference>
<dbReference type="PANTHER" id="PTHR42743:SF11">
    <property type="entry name" value="AMINODEOXYCHORISMATE LYASE"/>
    <property type="match status" value="1"/>
</dbReference>
<keyword evidence="12" id="KW-0032">Aminotransferase</keyword>
<keyword evidence="12" id="KW-0808">Transferase</keyword>
<sequence>MNGGLVSAGEARIDPGDRGFTLADGCFDTALSIGGRVFRADHHLTRLAATCEALSLPVSRGELERAQSALAAEIGDGSIRITVTRGTGARGLALPERPNPTVFGSASAFAPNLVFAPLTIALAQTRRNETSLTARHKTLSYLDAIIETNRVRAQGANEPVFLNSRGHIACTALANLFEITGGNILTPPLADGVLDGVMRRFLLENGAAGIEERSLGLGSRGDLAGRHFVLTNSLRLIAPARIAGTRGMAPEAAARVQALMETACHAIRRECGTDPRDLGVVLPDLSA</sequence>
<comment type="function">
    <text evidence="1">Acts on leucine, isoleucine and valine.</text>
</comment>
<gene>
    <name evidence="12" type="ORF">DYI37_11290</name>
</gene>
<dbReference type="EC" id="2.6.1.42" evidence="6"/>
<dbReference type="Pfam" id="PF01063">
    <property type="entry name" value="Aminotran_4"/>
    <property type="match status" value="1"/>
</dbReference>
<comment type="pathway">
    <text evidence="3">Amino-acid biosynthesis; L-valine biosynthesis; L-valine from pyruvate: step 4/4.</text>
</comment>